<comment type="subunit">
    <text evidence="6">Monomer.</text>
</comment>
<keyword evidence="6" id="KW-0479">Metal-binding</keyword>
<dbReference type="InterPro" id="IPR013482">
    <property type="entry name" value="Molybde_CF_guanTrfase"/>
</dbReference>
<evidence type="ECO:0000256" key="5">
    <source>
        <dbReference type="ARBA" id="ARBA00023150"/>
    </source>
</evidence>
<dbReference type="EMBL" id="CP073347">
    <property type="protein sequence ID" value="UTW14027.1"/>
    <property type="molecule type" value="Genomic_DNA"/>
</dbReference>
<accession>A0ABY5HS29</accession>
<evidence type="ECO:0000256" key="4">
    <source>
        <dbReference type="ARBA" id="ARBA00023134"/>
    </source>
</evidence>
<feature type="binding site" evidence="6">
    <location>
        <position position="97"/>
    </location>
    <ligand>
        <name>GTP</name>
        <dbReference type="ChEBI" id="CHEBI:37565"/>
    </ligand>
</feature>
<comment type="cofactor">
    <cofactor evidence="6">
        <name>Mg(2+)</name>
        <dbReference type="ChEBI" id="CHEBI:18420"/>
    </cofactor>
</comment>
<keyword evidence="6" id="KW-0963">Cytoplasm</keyword>
<feature type="binding site" evidence="6">
    <location>
        <position position="21"/>
    </location>
    <ligand>
        <name>GTP</name>
        <dbReference type="ChEBI" id="CHEBI:37565"/>
    </ligand>
</feature>
<evidence type="ECO:0000313" key="8">
    <source>
        <dbReference type="EMBL" id="UTW14027.1"/>
    </source>
</evidence>
<dbReference type="PANTHER" id="PTHR19136">
    <property type="entry name" value="MOLYBDENUM COFACTOR GUANYLYLTRANSFERASE"/>
    <property type="match status" value="1"/>
</dbReference>
<reference evidence="8" key="1">
    <citation type="submission" date="2021-04" db="EMBL/GenBank/DDBJ databases">
        <title>Oceanospirillales bacteria with DddD are important DMSP degraders in coastal seawater.</title>
        <authorList>
            <person name="Liu J."/>
        </authorList>
    </citation>
    <scope>NUCLEOTIDE SEQUENCE</scope>
    <source>
        <strain evidence="8">D13-1</strain>
    </source>
</reference>
<dbReference type="Proteomes" id="UP001058461">
    <property type="component" value="Chromosome"/>
</dbReference>
<dbReference type="RefSeq" id="WP_255856224.1">
    <property type="nucleotide sequence ID" value="NZ_CP073347.1"/>
</dbReference>
<keyword evidence="5 6" id="KW-0501">Molybdenum cofactor biosynthesis</keyword>
<dbReference type="InterPro" id="IPR029044">
    <property type="entry name" value="Nucleotide-diphossugar_trans"/>
</dbReference>
<organism evidence="8 9">
    <name type="scientific">Marinobacterium rhizophilum</name>
    <dbReference type="NCBI Taxonomy" id="420402"/>
    <lineage>
        <taxon>Bacteria</taxon>
        <taxon>Pseudomonadati</taxon>
        <taxon>Pseudomonadota</taxon>
        <taxon>Gammaproteobacteria</taxon>
        <taxon>Oceanospirillales</taxon>
        <taxon>Oceanospirillaceae</taxon>
        <taxon>Marinobacterium</taxon>
    </lineage>
</organism>
<dbReference type="Pfam" id="PF12804">
    <property type="entry name" value="NTP_transf_3"/>
    <property type="match status" value="1"/>
</dbReference>
<dbReference type="GO" id="GO:0016779">
    <property type="term" value="F:nucleotidyltransferase activity"/>
    <property type="evidence" value="ECO:0007669"/>
    <property type="project" value="UniProtKB-KW"/>
</dbReference>
<evidence type="ECO:0000313" key="9">
    <source>
        <dbReference type="Proteomes" id="UP001058461"/>
    </source>
</evidence>
<proteinExistence type="inferred from homology"/>
<dbReference type="PANTHER" id="PTHR19136:SF52">
    <property type="entry name" value="2,3,4,5-TETRAHYDROPYRIDINE-2,6-DICARBOXYLATE N-SUCCINYLTRANSFERASE"/>
    <property type="match status" value="1"/>
</dbReference>
<dbReference type="SUPFAM" id="SSF53448">
    <property type="entry name" value="Nucleotide-diphospho-sugar transferases"/>
    <property type="match status" value="1"/>
</dbReference>
<feature type="binding site" evidence="6">
    <location>
        <position position="97"/>
    </location>
    <ligand>
        <name>Mg(2+)</name>
        <dbReference type="ChEBI" id="CHEBI:18420"/>
    </ligand>
</feature>
<evidence type="ECO:0000259" key="7">
    <source>
        <dbReference type="Pfam" id="PF12804"/>
    </source>
</evidence>
<keyword evidence="9" id="KW-1185">Reference proteome</keyword>
<comment type="subcellular location">
    <subcellularLocation>
        <location evidence="6">Cytoplasm</location>
    </subcellularLocation>
</comment>
<sequence>MKLDALILAGGEGRRMGGCDKGLLHLAGRPMIEHLAARLRDCTDHVWVSCRAEQADDYTGAGTGVLPDEGDSLGPLSGISRALHGLRCSHLLITPCDTPLVSIQAFRQMIEHSLAAPDKIVVVHDGDYLQTLHLIVPVAKAASLDLFRATGRRAVRGWLEQEGYVECHCDSPQEFMNINTRDALAAAQLLLEGADTGG</sequence>
<evidence type="ECO:0000256" key="2">
    <source>
        <dbReference type="ARBA" id="ARBA00022741"/>
    </source>
</evidence>
<keyword evidence="1 6" id="KW-0808">Transferase</keyword>
<protein>
    <recommendedName>
        <fullName evidence="6">Molybdenum cofactor guanylyltransferase</fullName>
        <shortName evidence="6">MoCo guanylyltransferase</shortName>
        <ecNumber evidence="6">2.7.7.77</ecNumber>
    </recommendedName>
    <alternativeName>
        <fullName evidence="6">GTP:molybdopterin guanylyltransferase</fullName>
    </alternativeName>
    <alternativeName>
        <fullName evidence="6">Mo-MPT guanylyltransferase</fullName>
    </alternativeName>
    <alternativeName>
        <fullName evidence="6">Molybdopterin guanylyltransferase</fullName>
    </alternativeName>
    <alternativeName>
        <fullName evidence="6">Molybdopterin-guanine dinucleotide synthase</fullName>
        <shortName evidence="6">MGD synthase</shortName>
    </alternativeName>
</protein>
<comment type="domain">
    <text evidence="6">The N-terminal domain determines nucleotide recognition and specific binding, while the C-terminal domain determines the specific binding to the target protein.</text>
</comment>
<keyword evidence="4 6" id="KW-0342">GTP-binding</keyword>
<feature type="domain" description="MobA-like NTP transferase" evidence="7">
    <location>
        <begin position="5"/>
        <end position="161"/>
    </location>
</feature>
<evidence type="ECO:0000256" key="1">
    <source>
        <dbReference type="ARBA" id="ARBA00022679"/>
    </source>
</evidence>
<comment type="function">
    <text evidence="6">Transfers a GMP moiety from GTP to Mo-molybdopterin (Mo-MPT) cofactor (Moco or molybdenum cofactor) to form Mo-molybdopterin guanine dinucleotide (Mo-MGD) cofactor.</text>
</comment>
<dbReference type="Gene3D" id="3.90.550.10">
    <property type="entry name" value="Spore Coat Polysaccharide Biosynthesis Protein SpsA, Chain A"/>
    <property type="match status" value="1"/>
</dbReference>
<comment type="similarity">
    <text evidence="6">Belongs to the MobA family.</text>
</comment>
<dbReference type="HAMAP" id="MF_00316">
    <property type="entry name" value="MobA"/>
    <property type="match status" value="1"/>
</dbReference>
<comment type="catalytic activity">
    <reaction evidence="6">
        <text>Mo-molybdopterin + GTP + H(+) = Mo-molybdopterin guanine dinucleotide + diphosphate</text>
        <dbReference type="Rhea" id="RHEA:34243"/>
        <dbReference type="ChEBI" id="CHEBI:15378"/>
        <dbReference type="ChEBI" id="CHEBI:33019"/>
        <dbReference type="ChEBI" id="CHEBI:37565"/>
        <dbReference type="ChEBI" id="CHEBI:71302"/>
        <dbReference type="ChEBI" id="CHEBI:71310"/>
        <dbReference type="EC" id="2.7.7.77"/>
    </reaction>
</comment>
<feature type="binding site" evidence="6">
    <location>
        <position position="68"/>
    </location>
    <ligand>
        <name>GTP</name>
        <dbReference type="ChEBI" id="CHEBI:37565"/>
    </ligand>
</feature>
<name>A0ABY5HS29_9GAMM</name>
<feature type="binding site" evidence="6">
    <location>
        <begin position="8"/>
        <end position="10"/>
    </location>
    <ligand>
        <name>GTP</name>
        <dbReference type="ChEBI" id="CHEBI:37565"/>
    </ligand>
</feature>
<dbReference type="InterPro" id="IPR025877">
    <property type="entry name" value="MobA-like_NTP_Trfase"/>
</dbReference>
<evidence type="ECO:0000256" key="3">
    <source>
        <dbReference type="ARBA" id="ARBA00022842"/>
    </source>
</evidence>
<keyword evidence="8" id="KW-0548">Nucleotidyltransferase</keyword>
<dbReference type="EC" id="2.7.7.77" evidence="6"/>
<dbReference type="CDD" id="cd02503">
    <property type="entry name" value="MobA"/>
    <property type="match status" value="1"/>
</dbReference>
<keyword evidence="2 6" id="KW-0547">Nucleotide-binding</keyword>
<gene>
    <name evidence="6" type="primary">mobA</name>
    <name evidence="8" type="ORF">KDW95_10480</name>
</gene>
<comment type="caution">
    <text evidence="6">Lacks conserved residue(s) required for the propagation of feature annotation.</text>
</comment>
<evidence type="ECO:0000256" key="6">
    <source>
        <dbReference type="HAMAP-Rule" id="MF_00316"/>
    </source>
</evidence>
<keyword evidence="3 6" id="KW-0460">Magnesium</keyword>